<evidence type="ECO:0000256" key="3">
    <source>
        <dbReference type="ARBA" id="ARBA00022723"/>
    </source>
</evidence>
<dbReference type="GO" id="GO:0005829">
    <property type="term" value="C:cytosol"/>
    <property type="evidence" value="ECO:0007669"/>
    <property type="project" value="UniProtKB-ARBA"/>
</dbReference>
<reference evidence="12" key="1">
    <citation type="journal article" date="2014" name="Int. J. Syst. Evol. Microbiol.">
        <title>Complete genome sequence of Corynebacterium casei LMG S-19264T (=DSM 44701T), isolated from a smear-ripened cheese.</title>
        <authorList>
            <consortium name="US DOE Joint Genome Institute (JGI-PGF)"/>
            <person name="Walter F."/>
            <person name="Albersmeier A."/>
            <person name="Kalinowski J."/>
            <person name="Ruckert C."/>
        </authorList>
    </citation>
    <scope>NUCLEOTIDE SEQUENCE</scope>
    <source>
        <strain evidence="12">KCTC 32501</strain>
    </source>
</reference>
<evidence type="ECO:0000256" key="8">
    <source>
        <dbReference type="ARBA" id="ARBA00026100"/>
    </source>
</evidence>
<dbReference type="AlphaFoldDB" id="A0A8J3CMJ5"/>
<evidence type="ECO:0000259" key="10">
    <source>
        <dbReference type="Pfam" id="PF01432"/>
    </source>
</evidence>
<dbReference type="FunFam" id="3.40.390.10:FF:000009">
    <property type="entry name" value="Oligopeptidase A"/>
    <property type="match status" value="1"/>
</dbReference>
<dbReference type="Gene3D" id="1.10.1370.10">
    <property type="entry name" value="Neurolysin, domain 3"/>
    <property type="match status" value="1"/>
</dbReference>
<dbReference type="InterPro" id="IPR001567">
    <property type="entry name" value="Pept_M3A_M3B_dom"/>
</dbReference>
<dbReference type="InterPro" id="IPR045666">
    <property type="entry name" value="OpdA_N"/>
</dbReference>
<dbReference type="GO" id="GO:0006508">
    <property type="term" value="P:proteolysis"/>
    <property type="evidence" value="ECO:0007669"/>
    <property type="project" value="UniProtKB-KW"/>
</dbReference>
<organism evidence="12 13">
    <name type="scientific">Formosimonas limnophila</name>
    <dbReference type="NCBI Taxonomy" id="1384487"/>
    <lineage>
        <taxon>Bacteria</taxon>
        <taxon>Pseudomonadati</taxon>
        <taxon>Pseudomonadota</taxon>
        <taxon>Betaproteobacteria</taxon>
        <taxon>Burkholderiales</taxon>
        <taxon>Burkholderiaceae</taxon>
        <taxon>Formosimonas</taxon>
    </lineage>
</organism>
<keyword evidence="2 9" id="KW-0645">Protease</keyword>
<dbReference type="PANTHER" id="PTHR11804">
    <property type="entry name" value="PROTEASE M3 THIMET OLIGOPEPTIDASE-RELATED"/>
    <property type="match status" value="1"/>
</dbReference>
<sequence length="705" mass="78905">MTTYNPLLDLSDLPRYADINPVHVDEAISQSIAQAREALKAAESMSKDAVSWSTLIEPLEAATEQLSRVWSVVSHCHHVIDTPEWREAYNAHLEDITAFWTTLGQSEALLNHYKTLADEPHFSALSPARQQIITSALRDFKLSGALLNDAEKAEFLELSTQLSSLQAKFSENLLDATNAFAHYVTLDELSGLPAEAIDAMQAAAQADNHDGYKITLQFPSYFPIMQYADNRALRELVYQAYVTRASDANTTQPEFDNTQNMQKILAIRQRMARLLGFAHHADVSLATKMADSVTQVSDFLNHLAAQARPSALIDFEELKQFAKETVGIEDLQAWDTTYVSEKLRQARYAFSEQEVKDHFPLSKALDGLFHVIKSLFGVELVRTEAQVWHPDVQFFQLKKANTVIGGIYLDPFARTGKNQGAWMDEVRSRSLKTDGGIQTPVALMVCNFSPPLDGSESTLTHDDLITLFHESGHALHHVLTQVSDIAVAGIRGVEWDAVELPSQFMENFCWDYDILTRMSAHVETGESLPRSLFNKMLAAKNFQSGLQMLRQVEFSLYDILLHEQYRAETPDAIYSILADVRSRVSVMPTPSYNRFQHSFGHIFSGGYSAGYYSYKWAEVLSADVFSAFESAQANNAPLLSIELGQKYWQNILAVGGSRPAMESFKAFMGREPSVEALLRHSGLLSAQPHYKPLKEVSGMSLLLPF</sequence>
<dbReference type="CDD" id="cd06456">
    <property type="entry name" value="M3A_DCP"/>
    <property type="match status" value="1"/>
</dbReference>
<gene>
    <name evidence="12" type="ORF">GCM10009007_07160</name>
</gene>
<evidence type="ECO:0000256" key="1">
    <source>
        <dbReference type="ARBA" id="ARBA00006040"/>
    </source>
</evidence>
<evidence type="ECO:0000313" key="13">
    <source>
        <dbReference type="Proteomes" id="UP000614287"/>
    </source>
</evidence>
<dbReference type="PANTHER" id="PTHR11804:SF84">
    <property type="entry name" value="SACCHAROLYSIN"/>
    <property type="match status" value="1"/>
</dbReference>
<dbReference type="InterPro" id="IPR024077">
    <property type="entry name" value="Neurolysin/TOP_dom2"/>
</dbReference>
<comment type="similarity">
    <text evidence="1 9">Belongs to the peptidase M3 family.</text>
</comment>
<proteinExistence type="inferred from homology"/>
<evidence type="ECO:0000256" key="9">
    <source>
        <dbReference type="RuleBase" id="RU003435"/>
    </source>
</evidence>
<name>A0A8J3CMJ5_9BURK</name>
<dbReference type="EC" id="3.4.24.70" evidence="8"/>
<evidence type="ECO:0000256" key="7">
    <source>
        <dbReference type="ARBA" id="ARBA00024603"/>
    </source>
</evidence>
<keyword evidence="3 9" id="KW-0479">Metal-binding</keyword>
<dbReference type="InterPro" id="IPR034005">
    <property type="entry name" value="M3A_DCP"/>
</dbReference>
<dbReference type="InterPro" id="IPR024079">
    <property type="entry name" value="MetalloPept_cat_dom_sf"/>
</dbReference>
<feature type="domain" description="Peptidase M3A/M3B catalytic" evidence="10">
    <location>
        <begin position="224"/>
        <end position="682"/>
    </location>
</feature>
<keyword evidence="5 9" id="KW-0862">Zinc</keyword>
<keyword evidence="13" id="KW-1185">Reference proteome</keyword>
<evidence type="ECO:0000259" key="11">
    <source>
        <dbReference type="Pfam" id="PF19310"/>
    </source>
</evidence>
<comment type="cofactor">
    <cofactor evidence="9">
        <name>Zn(2+)</name>
        <dbReference type="ChEBI" id="CHEBI:29105"/>
    </cofactor>
    <text evidence="9">Binds 1 zinc ion.</text>
</comment>
<keyword evidence="4 9" id="KW-0378">Hydrolase</keyword>
<protein>
    <recommendedName>
        <fullName evidence="8">oligopeptidase A</fullName>
        <ecNumber evidence="8">3.4.24.70</ecNumber>
    </recommendedName>
</protein>
<evidence type="ECO:0000256" key="5">
    <source>
        <dbReference type="ARBA" id="ARBA00022833"/>
    </source>
</evidence>
<dbReference type="Pfam" id="PF19310">
    <property type="entry name" value="TOP_N"/>
    <property type="match status" value="1"/>
</dbReference>
<dbReference type="RefSeq" id="WP_189491710.1">
    <property type="nucleotide sequence ID" value="NZ_BMZG01000003.1"/>
</dbReference>
<dbReference type="SUPFAM" id="SSF55486">
    <property type="entry name" value="Metalloproteases ('zincins'), catalytic domain"/>
    <property type="match status" value="1"/>
</dbReference>
<dbReference type="Proteomes" id="UP000614287">
    <property type="component" value="Unassembled WGS sequence"/>
</dbReference>
<dbReference type="GO" id="GO:0006518">
    <property type="term" value="P:peptide metabolic process"/>
    <property type="evidence" value="ECO:0007669"/>
    <property type="project" value="TreeGrafter"/>
</dbReference>
<evidence type="ECO:0000256" key="2">
    <source>
        <dbReference type="ARBA" id="ARBA00022670"/>
    </source>
</evidence>
<dbReference type="InterPro" id="IPR045090">
    <property type="entry name" value="Pept_M3A_M3B"/>
</dbReference>
<comment type="caution">
    <text evidence="12">The sequence shown here is derived from an EMBL/GenBank/DDBJ whole genome shotgun (WGS) entry which is preliminary data.</text>
</comment>
<comment type="catalytic activity">
    <reaction evidence="7">
        <text>Hydrolysis of oligopeptides, with broad specificity. Gly or Ala commonly occur as P1 or P1' residues, but more distant residues are also important, as is shown by the fact that Z-Gly-Pro-Gly-|-Gly-Pro-Ala is cleaved, but not Z-(Gly)(5).</text>
        <dbReference type="EC" id="3.4.24.70"/>
    </reaction>
</comment>
<dbReference type="GO" id="GO:0046872">
    <property type="term" value="F:metal ion binding"/>
    <property type="evidence" value="ECO:0007669"/>
    <property type="project" value="UniProtKB-UniRule"/>
</dbReference>
<dbReference type="Pfam" id="PF01432">
    <property type="entry name" value="Peptidase_M3"/>
    <property type="match status" value="1"/>
</dbReference>
<dbReference type="GO" id="GO:0004222">
    <property type="term" value="F:metalloendopeptidase activity"/>
    <property type="evidence" value="ECO:0007669"/>
    <property type="project" value="UniProtKB-EC"/>
</dbReference>
<dbReference type="Gene3D" id="3.40.390.10">
    <property type="entry name" value="Collagenase (Catalytic Domain)"/>
    <property type="match status" value="1"/>
</dbReference>
<keyword evidence="6 9" id="KW-0482">Metalloprotease</keyword>
<evidence type="ECO:0000313" key="12">
    <source>
        <dbReference type="EMBL" id="GHA68952.1"/>
    </source>
</evidence>
<reference evidence="12" key="2">
    <citation type="submission" date="2020-09" db="EMBL/GenBank/DDBJ databases">
        <authorList>
            <person name="Sun Q."/>
            <person name="Kim S."/>
        </authorList>
    </citation>
    <scope>NUCLEOTIDE SEQUENCE</scope>
    <source>
        <strain evidence="12">KCTC 32501</strain>
    </source>
</reference>
<feature type="domain" description="Oligopeptidase A N-terminal" evidence="11">
    <location>
        <begin position="30"/>
        <end position="152"/>
    </location>
</feature>
<evidence type="ECO:0000256" key="4">
    <source>
        <dbReference type="ARBA" id="ARBA00022801"/>
    </source>
</evidence>
<evidence type="ECO:0000256" key="6">
    <source>
        <dbReference type="ARBA" id="ARBA00023049"/>
    </source>
</evidence>
<dbReference type="EMBL" id="BMZG01000003">
    <property type="protein sequence ID" value="GHA68952.1"/>
    <property type="molecule type" value="Genomic_DNA"/>
</dbReference>
<accession>A0A8J3CMJ5</accession>